<keyword evidence="3" id="KW-0732">Signal</keyword>
<dbReference type="GO" id="GO:0004784">
    <property type="term" value="F:superoxide dismutase activity"/>
    <property type="evidence" value="ECO:0007669"/>
    <property type="project" value="UniProtKB-EC"/>
</dbReference>
<protein>
    <submittedName>
        <fullName evidence="5">Superoxide dismutase [Cu-Zn]</fullName>
        <ecNumber evidence="5">1.15.1.1</ecNumber>
    </submittedName>
</protein>
<comment type="similarity">
    <text evidence="1">Belongs to the Cu-Zn superoxide dismutase family.</text>
</comment>
<evidence type="ECO:0000259" key="4">
    <source>
        <dbReference type="Pfam" id="PF00080"/>
    </source>
</evidence>
<dbReference type="PANTHER" id="PTHR10003">
    <property type="entry name" value="SUPEROXIDE DISMUTASE CU-ZN -RELATED"/>
    <property type="match status" value="1"/>
</dbReference>
<evidence type="ECO:0000256" key="2">
    <source>
        <dbReference type="SAM" id="MobiDB-lite"/>
    </source>
</evidence>
<gene>
    <name evidence="5" type="ORF">J121_1192</name>
</gene>
<dbReference type="InterPro" id="IPR024134">
    <property type="entry name" value="SOD_Cu/Zn_/chaperone"/>
</dbReference>
<dbReference type="STRING" id="1306953.J121_1192"/>
<dbReference type="EMBL" id="JYNE01000028">
    <property type="protein sequence ID" value="KNH00583.1"/>
    <property type="molecule type" value="Genomic_DNA"/>
</dbReference>
<evidence type="ECO:0000313" key="6">
    <source>
        <dbReference type="Proteomes" id="UP000037446"/>
    </source>
</evidence>
<dbReference type="Pfam" id="PF00080">
    <property type="entry name" value="Sod_Cu"/>
    <property type="match status" value="1"/>
</dbReference>
<sequence>MNYLRLIPAAGALALAGCATVGDLADNRVGQTTLRFANGLPAGTVQLLSNGQTVTLAVAGTGMSPGEHGFHLHTTGKCTAPDFTSAGGHLNPGGQTHGALSPGGKHLGDMPNLTIGENRTGSAQVELTGDARVVLDEIFDEDGTAVVVHAGADDYRTDPAGDAGSRIACGVLSSV</sequence>
<organism evidence="5 6">
    <name type="scientific">Qipengyuania citrea LAMA 915</name>
    <dbReference type="NCBI Taxonomy" id="1306953"/>
    <lineage>
        <taxon>Bacteria</taxon>
        <taxon>Pseudomonadati</taxon>
        <taxon>Pseudomonadota</taxon>
        <taxon>Alphaproteobacteria</taxon>
        <taxon>Sphingomonadales</taxon>
        <taxon>Erythrobacteraceae</taxon>
        <taxon>Qipengyuania</taxon>
    </lineage>
</organism>
<name>A0A0L1K9H4_9SPHN</name>
<evidence type="ECO:0000256" key="1">
    <source>
        <dbReference type="ARBA" id="ARBA00010457"/>
    </source>
</evidence>
<evidence type="ECO:0000313" key="5">
    <source>
        <dbReference type="EMBL" id="KNH00583.1"/>
    </source>
</evidence>
<dbReference type="Gene3D" id="2.60.40.200">
    <property type="entry name" value="Superoxide dismutase, copper/zinc binding domain"/>
    <property type="match status" value="1"/>
</dbReference>
<dbReference type="GO" id="GO:0005507">
    <property type="term" value="F:copper ion binding"/>
    <property type="evidence" value="ECO:0007669"/>
    <property type="project" value="InterPro"/>
</dbReference>
<evidence type="ECO:0000256" key="3">
    <source>
        <dbReference type="SAM" id="SignalP"/>
    </source>
</evidence>
<dbReference type="PATRIC" id="fig|1306953.7.peg.1224"/>
<dbReference type="CDD" id="cd00305">
    <property type="entry name" value="Cu-Zn_Superoxide_Dismutase"/>
    <property type="match status" value="1"/>
</dbReference>
<reference evidence="5" key="1">
    <citation type="submission" date="2015-02" db="EMBL/GenBank/DDBJ databases">
        <authorList>
            <person name="Chooi Y.-H."/>
        </authorList>
    </citation>
    <scope>NUCLEOTIDE SEQUENCE [LARGE SCALE GENOMIC DNA]</scope>
    <source>
        <strain evidence="5">LAMA 915</strain>
    </source>
</reference>
<keyword evidence="5" id="KW-0560">Oxidoreductase</keyword>
<dbReference type="InterPro" id="IPR001424">
    <property type="entry name" value="SOD_Cu_Zn_dom"/>
</dbReference>
<feature type="chain" id="PRO_5005554613" evidence="3">
    <location>
        <begin position="22"/>
        <end position="175"/>
    </location>
</feature>
<dbReference type="RefSeq" id="WP_050601359.1">
    <property type="nucleotide sequence ID" value="NZ_JYNE01000028.1"/>
</dbReference>
<accession>A0A0L1K9H4</accession>
<dbReference type="SUPFAM" id="SSF49329">
    <property type="entry name" value="Cu,Zn superoxide dismutase-like"/>
    <property type="match status" value="1"/>
</dbReference>
<dbReference type="EC" id="1.15.1.1" evidence="5"/>
<comment type="caution">
    <text evidence="5">The sequence shown here is derived from an EMBL/GenBank/DDBJ whole genome shotgun (WGS) entry which is preliminary data.</text>
</comment>
<dbReference type="Proteomes" id="UP000037446">
    <property type="component" value="Unassembled WGS sequence"/>
</dbReference>
<feature type="signal peptide" evidence="3">
    <location>
        <begin position="1"/>
        <end position="21"/>
    </location>
</feature>
<feature type="region of interest" description="Disordered" evidence="2">
    <location>
        <begin position="86"/>
        <end position="107"/>
    </location>
</feature>
<proteinExistence type="inferred from homology"/>
<dbReference type="PROSITE" id="PS51257">
    <property type="entry name" value="PROKAR_LIPOPROTEIN"/>
    <property type="match status" value="1"/>
</dbReference>
<dbReference type="AlphaFoldDB" id="A0A0L1K9H4"/>
<dbReference type="InterPro" id="IPR036423">
    <property type="entry name" value="SOD-like_Cu/Zn_dom_sf"/>
</dbReference>
<feature type="domain" description="Superoxide dismutase copper/zinc binding" evidence="4">
    <location>
        <begin position="43"/>
        <end position="171"/>
    </location>
</feature>